<protein>
    <submittedName>
        <fullName evidence="2">M23 family metallopeptidase</fullName>
    </submittedName>
</protein>
<dbReference type="AlphaFoldDB" id="A0A7H0YH63"/>
<keyword evidence="2" id="KW-0614">Plasmid</keyword>
<dbReference type="InterPro" id="IPR011055">
    <property type="entry name" value="Dup_hybrid_motif"/>
</dbReference>
<dbReference type="SUPFAM" id="SSF51261">
    <property type="entry name" value="Duplicated hybrid motif"/>
    <property type="match status" value="1"/>
</dbReference>
<dbReference type="InterPro" id="IPR016047">
    <property type="entry name" value="M23ase_b-sheet_dom"/>
</dbReference>
<dbReference type="Gene3D" id="2.70.70.10">
    <property type="entry name" value="Glucose Permease (Domain IIA)"/>
    <property type="match status" value="1"/>
</dbReference>
<evidence type="ECO:0000313" key="3">
    <source>
        <dbReference type="Proteomes" id="UP000516384"/>
    </source>
</evidence>
<dbReference type="PANTHER" id="PTHR21666:SF270">
    <property type="entry name" value="MUREIN HYDROLASE ACTIVATOR ENVC"/>
    <property type="match status" value="1"/>
</dbReference>
<geneLocation type="plasmid" evidence="2 3">
    <name>pPlas1</name>
</geneLocation>
<dbReference type="Proteomes" id="UP000516384">
    <property type="component" value="Plasmid pPlas1"/>
</dbReference>
<dbReference type="InterPro" id="IPR050570">
    <property type="entry name" value="Cell_wall_metabolism_enzyme"/>
</dbReference>
<accession>A0A7H0YH63</accession>
<gene>
    <name evidence="2" type="ORF">IAQ67_29145</name>
</gene>
<name>A0A7H0YH63_9BACL</name>
<dbReference type="RefSeq" id="WP_190299728.1">
    <property type="nucleotide sequence ID" value="NZ_CP061173.1"/>
</dbReference>
<dbReference type="EMBL" id="CP061173">
    <property type="protein sequence ID" value="QNR70421.1"/>
    <property type="molecule type" value="Genomic_DNA"/>
</dbReference>
<reference evidence="2 3" key="1">
    <citation type="submission" date="2020-09" db="EMBL/GenBank/DDBJ databases">
        <title>Characterization of Paenibacillus peoriae strain ZF390 with broad-spectrum antimicrobial activity as a potential biocontrol agent.</title>
        <authorList>
            <person name="Li L."/>
            <person name="Zhao Y."/>
            <person name="Li B."/>
            <person name="Xie X."/>
        </authorList>
    </citation>
    <scope>NUCLEOTIDE SEQUENCE [LARGE SCALE GENOMIC DNA]</scope>
    <source>
        <strain evidence="2 3">ZF390</strain>
        <plasmid evidence="2 3">pPlas1</plasmid>
    </source>
</reference>
<feature type="domain" description="M23ase beta-sheet core" evidence="1">
    <location>
        <begin position="112"/>
        <end position="210"/>
    </location>
</feature>
<dbReference type="PANTHER" id="PTHR21666">
    <property type="entry name" value="PEPTIDASE-RELATED"/>
    <property type="match status" value="1"/>
</dbReference>
<evidence type="ECO:0000313" key="2">
    <source>
        <dbReference type="EMBL" id="QNR70421.1"/>
    </source>
</evidence>
<dbReference type="CDD" id="cd12797">
    <property type="entry name" value="M23_peptidase"/>
    <property type="match status" value="1"/>
</dbReference>
<evidence type="ECO:0000259" key="1">
    <source>
        <dbReference type="Pfam" id="PF01551"/>
    </source>
</evidence>
<dbReference type="GO" id="GO:0004222">
    <property type="term" value="F:metalloendopeptidase activity"/>
    <property type="evidence" value="ECO:0007669"/>
    <property type="project" value="TreeGrafter"/>
</dbReference>
<sequence>MGINNSLYPNDASLTEIMHKVNAFGHEPRVIVELDKFSYVPGLKHKFNVVEYVKKTVMKTVTVYTAGEGDDDDTNASVTAVLPAVVPIDGKQLKDLVLLSRHGSVNAAAPLHKGLDIATTDGEKIIATWPGTVVEAKYRTGYGNQVLLDHGNGFKTRYAQLSKMSVKLGDKVKQAQEVGLAGQAKGENSEGTPPSRLHFEVIKEGKTVNPEPYLNGTALFGNGTGVSTSKKITKTGTEVLTYQSNYRKGYEQTKYPGMSESYAAIHTVSTALGTKYMMGFKDLESASSVDYFTFKHTWFNDGYMKFDFYANLGNPGDLVKVKMDGKILYKFSVNGKGIYNPPAFDIPKGSHTFTFSMENTSHLKKDPQVFGITDLKCAEFGTVSNSKKTNTNWAFHDPMNSVDRWLRINGSLAAARTGGYVSFYENVSLKDIGIYRKGDVKFPMTVQATLRVSSDAELAHFVLSDGNTKFNIRFDIGSTTGGQGDLYVVNNTQWQDYLFIAKDSNTMVVYHRLNGEWSPTGITVHSVPSVENTIKFMRNGGGKGGMDISDVKYTYSNIFYSTSAGTEVVNDPDGEETLVDEDVLVPVEKQVPVETIEEKVTPKWYDLGGFAYDTTYYLEDDIISWEINTHMDMSSTTAQITLNNTHGLYSPEYVRASIFPDNKLANPYSYVENGIIRHIISENTPVRIYVGYGSEVVRVFTGMIKGEIQENSTERTLTFSCVDRFDLLEEAIVLEQISFPPTSSGSADTQRPWIKSSIIQYLANEGGMVGWRYNYEDIMHPDLVIEETYYTDVSQSEGTFMKFDSNGKLVSKSLTDAKTASGFMNPFVQAITFSPGERLSDCIRTVADEINFRAYCNRYGSFILEHVDYENNMKWEFVDGDNLYSLTSSSDFSRVRNHLQIVGSMGNVEHFFDKDLYIATKGAFRSAQLALDWIDESTGVTARGAKQVVADKLFFDMKRQARTKNVVIKGNPFIEVLDGCWIYDGHSSTAGYYIIKGNRMSGNQDGFVNQLELTWEEKVNY</sequence>
<dbReference type="Pfam" id="PF01551">
    <property type="entry name" value="Peptidase_M23"/>
    <property type="match status" value="1"/>
</dbReference>
<proteinExistence type="predicted"/>
<organism evidence="2 3">
    <name type="scientific">Paenibacillus peoriae</name>
    <dbReference type="NCBI Taxonomy" id="59893"/>
    <lineage>
        <taxon>Bacteria</taxon>
        <taxon>Bacillati</taxon>
        <taxon>Bacillota</taxon>
        <taxon>Bacilli</taxon>
        <taxon>Bacillales</taxon>
        <taxon>Paenibacillaceae</taxon>
        <taxon>Paenibacillus</taxon>
    </lineage>
</organism>